<name>A0A1V9ZFT5_ACHHY</name>
<dbReference type="AlphaFoldDB" id="A0A1V9ZFT5"/>
<reference evidence="2 3" key="1">
    <citation type="journal article" date="2014" name="Genome Biol. Evol.">
        <title>The secreted proteins of Achlya hypogyna and Thraustotheca clavata identify the ancestral oomycete secretome and reveal gene acquisitions by horizontal gene transfer.</title>
        <authorList>
            <person name="Misner I."/>
            <person name="Blouin N."/>
            <person name="Leonard G."/>
            <person name="Richards T.A."/>
            <person name="Lane C.E."/>
        </authorList>
    </citation>
    <scope>NUCLEOTIDE SEQUENCE [LARGE SCALE GENOMIC DNA]</scope>
    <source>
        <strain evidence="2 3">ATCC 48635</strain>
    </source>
</reference>
<dbReference type="OrthoDB" id="79248at2759"/>
<feature type="compositionally biased region" description="Basic and acidic residues" evidence="1">
    <location>
        <begin position="190"/>
        <end position="199"/>
    </location>
</feature>
<feature type="region of interest" description="Disordered" evidence="1">
    <location>
        <begin position="1"/>
        <end position="116"/>
    </location>
</feature>
<gene>
    <name evidence="2" type="ORF">ACHHYP_13644</name>
</gene>
<organism evidence="2 3">
    <name type="scientific">Achlya hypogyna</name>
    <name type="common">Oomycete</name>
    <name type="synonym">Protoachlya hypogyna</name>
    <dbReference type="NCBI Taxonomy" id="1202772"/>
    <lineage>
        <taxon>Eukaryota</taxon>
        <taxon>Sar</taxon>
        <taxon>Stramenopiles</taxon>
        <taxon>Oomycota</taxon>
        <taxon>Saprolegniomycetes</taxon>
        <taxon>Saprolegniales</taxon>
        <taxon>Achlyaceae</taxon>
        <taxon>Achlya</taxon>
    </lineage>
</organism>
<evidence type="ECO:0000256" key="1">
    <source>
        <dbReference type="SAM" id="MobiDB-lite"/>
    </source>
</evidence>
<evidence type="ECO:0000313" key="3">
    <source>
        <dbReference type="Proteomes" id="UP000243579"/>
    </source>
</evidence>
<feature type="compositionally biased region" description="Acidic residues" evidence="1">
    <location>
        <begin position="81"/>
        <end position="95"/>
    </location>
</feature>
<proteinExistence type="predicted"/>
<feature type="compositionally biased region" description="Acidic residues" evidence="1">
    <location>
        <begin position="29"/>
        <end position="42"/>
    </location>
</feature>
<comment type="caution">
    <text evidence="2">The sequence shown here is derived from an EMBL/GenBank/DDBJ whole genome shotgun (WGS) entry which is preliminary data.</text>
</comment>
<dbReference type="Proteomes" id="UP000243579">
    <property type="component" value="Unassembled WGS sequence"/>
</dbReference>
<keyword evidence="3" id="KW-1185">Reference proteome</keyword>
<protein>
    <submittedName>
        <fullName evidence="2">Uncharacterized protein</fullName>
    </submittedName>
</protein>
<feature type="region of interest" description="Disordered" evidence="1">
    <location>
        <begin position="178"/>
        <end position="280"/>
    </location>
</feature>
<feature type="compositionally biased region" description="Basic and acidic residues" evidence="1">
    <location>
        <begin position="222"/>
        <end position="256"/>
    </location>
</feature>
<evidence type="ECO:0000313" key="2">
    <source>
        <dbReference type="EMBL" id="OQR96751.1"/>
    </source>
</evidence>
<accession>A0A1V9ZFT5</accession>
<feature type="compositionally biased region" description="Low complexity" evidence="1">
    <location>
        <begin position="257"/>
        <end position="280"/>
    </location>
</feature>
<sequence length="499" mass="54577">MAQNYIAQKQLHASSKEAAAARRQAADDSASDDDDTQPDDELPTQPRGKQLRFPVPAASTEGSGSDEDSDDYASLSSSDSSDSEDETPGGAEDEKEPQYIIQGARARKRVRPPNDYSKNMAAYVRGCLLLIRECTKTELNVTDHDSFRVALAANNVQRIRIVEPMRIVEPDAATDVKLNKDKSEKKVKKESKPKPKKDVPSSPKKPAVATPPPAAKPVAEAPKPKPAEKPVEAKPKKEVAFEAKGDKEQRKEEEPKTAPTAKRPAPEAVAPPAKKARPASAGHFIITSTAEVADTDRILQEARDLSQEGVRLKHLGDSKTNKVATGVEYLRASIQFLRQALLFSDLKAIAKLTSNQAKAGKWGKDTTTTLSQTATLIESTIGLFNKAGHRRLAALSYKLAAIVHLTSYRLQHNMLYGHYSQLNIPGRSPDGLGAPSLTPDQEGMRRLILREMGLVMRGFDFWRYYEATGIPVLPEVPDPVTVDFAVLYTALERELADAT</sequence>
<dbReference type="EMBL" id="JNBR01000131">
    <property type="protein sequence ID" value="OQR96751.1"/>
    <property type="molecule type" value="Genomic_DNA"/>
</dbReference>